<feature type="region of interest" description="Disordered" evidence="1">
    <location>
        <begin position="317"/>
        <end position="339"/>
    </location>
</feature>
<feature type="compositionally biased region" description="Pro residues" evidence="1">
    <location>
        <begin position="718"/>
        <end position="730"/>
    </location>
</feature>
<dbReference type="OrthoDB" id="24630at2759"/>
<evidence type="ECO:0000259" key="2">
    <source>
        <dbReference type="Pfam" id="PF12735"/>
    </source>
</evidence>
<feature type="region of interest" description="Disordered" evidence="1">
    <location>
        <begin position="711"/>
        <end position="893"/>
    </location>
</feature>
<proteinExistence type="predicted"/>
<feature type="compositionally biased region" description="Low complexity" evidence="1">
    <location>
        <begin position="978"/>
        <end position="1008"/>
    </location>
</feature>
<dbReference type="GO" id="GO:0006891">
    <property type="term" value="P:intra-Golgi vesicle-mediated transport"/>
    <property type="evidence" value="ECO:0007669"/>
    <property type="project" value="InterPro"/>
</dbReference>
<evidence type="ECO:0000313" key="3">
    <source>
        <dbReference type="EMBL" id="CDR45645.1"/>
    </source>
</evidence>
<evidence type="ECO:0000256" key="1">
    <source>
        <dbReference type="SAM" id="MobiDB-lite"/>
    </source>
</evidence>
<feature type="compositionally biased region" description="Pro residues" evidence="1">
    <location>
        <begin position="951"/>
        <end position="967"/>
    </location>
</feature>
<reference evidence="3" key="1">
    <citation type="journal article" date="2014" name="Genome Announc.">
        <title>Draft genome sequence of Rhodosporidium toruloides CECT1137, an oleaginous yeast of biotechnological interest.</title>
        <authorList>
            <person name="Morin N."/>
            <person name="Calcas X."/>
            <person name="Devillers H."/>
            <person name="Durrens P."/>
            <person name="Sherman D.J."/>
            <person name="Nicaud J.-M."/>
            <person name="Neuveglise C."/>
        </authorList>
    </citation>
    <scope>NUCLEOTIDE SEQUENCE</scope>
    <source>
        <strain evidence="3">CECT1137</strain>
    </source>
</reference>
<dbReference type="AlphaFoldDB" id="A0A061BCQ2"/>
<dbReference type="InterPro" id="IPR055420">
    <property type="entry name" value="IgD3_Trs65"/>
</dbReference>
<feature type="region of interest" description="Disordered" evidence="1">
    <location>
        <begin position="928"/>
        <end position="1008"/>
    </location>
</feature>
<dbReference type="GO" id="GO:1990071">
    <property type="term" value="C:TRAPPII protein complex"/>
    <property type="evidence" value="ECO:0007669"/>
    <property type="project" value="InterPro"/>
</dbReference>
<organism evidence="3">
    <name type="scientific">Rhodotorula toruloides</name>
    <name type="common">Yeast</name>
    <name type="synonym">Rhodosporidium toruloides</name>
    <dbReference type="NCBI Taxonomy" id="5286"/>
    <lineage>
        <taxon>Eukaryota</taxon>
        <taxon>Fungi</taxon>
        <taxon>Dikarya</taxon>
        <taxon>Basidiomycota</taxon>
        <taxon>Pucciniomycotina</taxon>
        <taxon>Microbotryomycetes</taxon>
        <taxon>Sporidiobolales</taxon>
        <taxon>Sporidiobolaceae</taxon>
        <taxon>Rhodotorula</taxon>
    </lineage>
</organism>
<dbReference type="PANTHER" id="PTHR28159">
    <property type="entry name" value="TRAFFICKING PROTEIN PARTICLE COMPLEX II-SPECIFIC SUBUNIT 65"/>
    <property type="match status" value="1"/>
</dbReference>
<feature type="compositionally biased region" description="Polar residues" evidence="1">
    <location>
        <begin position="778"/>
        <end position="801"/>
    </location>
</feature>
<feature type="compositionally biased region" description="Pro residues" evidence="1">
    <location>
        <begin position="745"/>
        <end position="754"/>
    </location>
</feature>
<dbReference type="InterPro" id="IPR024662">
    <property type="entry name" value="Trs65"/>
</dbReference>
<feature type="compositionally biased region" description="Polar residues" evidence="1">
    <location>
        <begin position="832"/>
        <end position="859"/>
    </location>
</feature>
<accession>A0A061BCQ2</accession>
<sequence length="1163" mass="120653">MTSPAAFFKGATLDIVLSASPALLAEAPPATTLAGLADEQLVRDTDRWVERLLASKRRPALYFDERVSFHLVLSLPTSPSSTSTSTSPLSRAQAATLLRQSLPQPHLGLSADLSFVEGAPNTFPTGLPPLPTRTSSLTGSLAAKVPLTPAPFPALTAGEDYAGQAKEIPSIVGGGTAGGGVQVANVKFDESSGRAWVAQRPAGGWVGVWEFCADVAFVRTHLADPRLSLTVTVSLRDDPRLALLLEKAKSGIVGDNSMDGLGGAAASEDDDYMADSYDDVNLLSALAPISSTPLHLPFSRLPPTFLPPMPPPTLPVPRPSRSFSVSHTRTLSSSSAGGASAFSNDASLLHPSLRRSIRRVLPIRSPIRLEMRTFPCPVGALGLAEGGRVWERDEEDGVVLAVELSAPRGAPAGEGFEVEGLEVSVEGAAGVGQPTRSNQQHDLEVREIRSGSLAPKGDTVSKDWPILISGSNAQQNFLYAIARVPSAASSASPTNILSDLGREDSSSVGTVPIAVASSPTQRFTARFGAEDGAASALVGGVGQGERRGSLVPAATAANDTATRQARAWLRNVTVVVKGRPIVSGRAVADDGYAVPDAVEVNVGNGATTDDDGESPTPAFRSRWHCTLDISSFAQRSPPRPAIFQQPLAPPVRLTSIAAPVLPSAALPAKPVSFPLRPASTAANVEFESVAGSKRHTMSSLASLSLRSPVMTRKGSLGFPPPPVPPHPPVPSRTSTDRPLSTRALPPTPFSPPAPSTSASASTGPKRFFSLPHAGHSATDVSNSSTSALASILPSITPTRTETPPPMSAPNGKRSSLPVPHMGGLLERPKSAQRASWVSNLVSGRDSATPSQYGAPSRTGSVGHGETSWERRSSLATPVPAEHAAPPPPASLGLGLEAVDVPRAEPEQSMAMGKVLVSVSLVPLRQAKSRRPAAFAGDATGASSIGRTNENLPPPTLPGLAPPSPDPNASPGSGTPHHAAFSFPPASPDPSSSPSGSPATPASPVTAFSPAPSAAAARALAERTNLATSRMPRVNLLDVLLVEVFVFNQSDQVKRFTVGVPPEHMHGDATAREGKEVAPAGPTGAVKGRKSASLLAEQDAKVARLVPLENDVRIGPLAPNSCASVGIRFLAIRPGSHVVEQLRLVDLSDGSETRLSRPLWVVVE</sequence>
<feature type="domain" description="Trafficking protein particle complex II-specific subunit 65 IgD3" evidence="2">
    <location>
        <begin position="1033"/>
        <end position="1149"/>
    </location>
</feature>
<protein>
    <submittedName>
        <fullName evidence="3">RHTO0S11e02938g1_1</fullName>
    </submittedName>
</protein>
<feature type="compositionally biased region" description="Polar residues" evidence="1">
    <location>
        <begin position="940"/>
        <end position="950"/>
    </location>
</feature>
<name>A0A061BCQ2_RHOTO</name>
<feature type="compositionally biased region" description="Low complexity" evidence="1">
    <location>
        <begin position="319"/>
        <end position="339"/>
    </location>
</feature>
<gene>
    <name evidence="3" type="ORF">RHTO0S_11e02938g</name>
</gene>
<dbReference type="GO" id="GO:0005802">
    <property type="term" value="C:trans-Golgi network"/>
    <property type="evidence" value="ECO:0007669"/>
    <property type="project" value="TreeGrafter"/>
</dbReference>
<dbReference type="PANTHER" id="PTHR28159:SF1">
    <property type="entry name" value="TRAFFICKING PROTEIN PARTICLE COMPLEX II-SPECIFIC SUBUNIT 65"/>
    <property type="match status" value="1"/>
</dbReference>
<dbReference type="Pfam" id="PF12735">
    <property type="entry name" value="IgD3_Trs65"/>
    <property type="match status" value="1"/>
</dbReference>
<dbReference type="EMBL" id="LK052946">
    <property type="protein sequence ID" value="CDR45645.1"/>
    <property type="molecule type" value="Genomic_DNA"/>
</dbReference>